<evidence type="ECO:0000313" key="2">
    <source>
        <dbReference type="Proteomes" id="UP000006230"/>
    </source>
</evidence>
<dbReference type="OrthoDB" id="7866873at2"/>
<reference evidence="1 2" key="1">
    <citation type="journal article" date="2010" name="J. Bacteriol.">
        <title>Genome sequences of Pelagibaca bermudensis HTCC2601T and Maritimibacter alkaliphilus HTCC2654T, the type strains of two marine Roseobacter genera.</title>
        <authorList>
            <person name="Thrash J.C."/>
            <person name="Cho J.C."/>
            <person name="Ferriera S."/>
            <person name="Johnson J."/>
            <person name="Vergin K.L."/>
            <person name="Giovannoni S.J."/>
        </authorList>
    </citation>
    <scope>NUCLEOTIDE SEQUENCE [LARGE SCALE GENOMIC DNA]</scope>
    <source>
        <strain evidence="2">DSM 26914 / JCM 13377 / KCTC 12554 / HTCC2601</strain>
    </source>
</reference>
<keyword evidence="2" id="KW-1185">Reference proteome</keyword>
<dbReference type="AlphaFoldDB" id="Q0FRH9"/>
<dbReference type="EMBL" id="AATQ01000011">
    <property type="protein sequence ID" value="EAU46875.1"/>
    <property type="molecule type" value="Genomic_DNA"/>
</dbReference>
<dbReference type="eggNOG" id="ENOG5032YP9">
    <property type="taxonomic scope" value="Bacteria"/>
</dbReference>
<organism evidence="1 2">
    <name type="scientific">Salipiger bermudensis (strain DSM 26914 / JCM 13377 / KCTC 12554 / HTCC2601)</name>
    <name type="common">Pelagibaca bermudensis</name>
    <dbReference type="NCBI Taxonomy" id="314265"/>
    <lineage>
        <taxon>Bacteria</taxon>
        <taxon>Pseudomonadati</taxon>
        <taxon>Pseudomonadota</taxon>
        <taxon>Alphaproteobacteria</taxon>
        <taxon>Rhodobacterales</taxon>
        <taxon>Roseobacteraceae</taxon>
        <taxon>Salipiger</taxon>
    </lineage>
</organism>
<dbReference type="STRING" id="314265.R2601_13674"/>
<dbReference type="Proteomes" id="UP000006230">
    <property type="component" value="Unassembled WGS sequence"/>
</dbReference>
<comment type="caution">
    <text evidence="1">The sequence shown here is derived from an EMBL/GenBank/DDBJ whole genome shotgun (WGS) entry which is preliminary data.</text>
</comment>
<dbReference type="RefSeq" id="WP_007795047.1">
    <property type="nucleotide sequence ID" value="NZ_DS022276.1"/>
</dbReference>
<gene>
    <name evidence="1" type="ORF">R2601_13674</name>
</gene>
<name>Q0FRH9_SALBH</name>
<evidence type="ECO:0000313" key="1">
    <source>
        <dbReference type="EMBL" id="EAU46875.1"/>
    </source>
</evidence>
<proteinExistence type="predicted"/>
<dbReference type="HOGENOM" id="CLU_167598_0_0_5"/>
<sequence length="107" mass="11256">MRNESRATVGAAPLTTQLDCETAALLRQILLPILEAATDWSGLAGALARKGYALTFRSGRMVIVQSETGRPLSTGRGLGMPLSVLAARLGRPALRLSRDGSSAELHA</sequence>
<accession>Q0FRH9</accession>
<protein>
    <submittedName>
        <fullName evidence="1">Uncharacterized protein</fullName>
    </submittedName>
</protein>